<keyword evidence="3" id="KW-1185">Reference proteome</keyword>
<feature type="compositionally biased region" description="Basic and acidic residues" evidence="1">
    <location>
        <begin position="743"/>
        <end position="757"/>
    </location>
</feature>
<feature type="compositionally biased region" description="Basic and acidic residues" evidence="1">
    <location>
        <begin position="143"/>
        <end position="160"/>
    </location>
</feature>
<accession>A0A318ZP94</accession>
<organism evidence="2 3">
    <name type="scientific">Aspergillus saccharolyticus JOP 1030-1</name>
    <dbReference type="NCBI Taxonomy" id="1450539"/>
    <lineage>
        <taxon>Eukaryota</taxon>
        <taxon>Fungi</taxon>
        <taxon>Dikarya</taxon>
        <taxon>Ascomycota</taxon>
        <taxon>Pezizomycotina</taxon>
        <taxon>Eurotiomycetes</taxon>
        <taxon>Eurotiomycetidae</taxon>
        <taxon>Eurotiales</taxon>
        <taxon>Aspergillaceae</taxon>
        <taxon>Aspergillus</taxon>
        <taxon>Aspergillus subgen. Circumdati</taxon>
    </lineage>
</organism>
<feature type="region of interest" description="Disordered" evidence="1">
    <location>
        <begin position="98"/>
        <end position="295"/>
    </location>
</feature>
<feature type="compositionally biased region" description="Polar residues" evidence="1">
    <location>
        <begin position="805"/>
        <end position="816"/>
    </location>
</feature>
<dbReference type="InterPro" id="IPR018822">
    <property type="entry name" value="UPF0646"/>
</dbReference>
<reference evidence="2 3" key="1">
    <citation type="submission" date="2016-12" db="EMBL/GenBank/DDBJ databases">
        <title>The genomes of Aspergillus section Nigri reveals drivers in fungal speciation.</title>
        <authorList>
            <consortium name="DOE Joint Genome Institute"/>
            <person name="Vesth T.C."/>
            <person name="Nybo J."/>
            <person name="Theobald S."/>
            <person name="Brandl J."/>
            <person name="Frisvad J.C."/>
            <person name="Nielsen K.F."/>
            <person name="Lyhne E.K."/>
            <person name="Kogle M.E."/>
            <person name="Kuo A."/>
            <person name="Riley R."/>
            <person name="Clum A."/>
            <person name="Nolan M."/>
            <person name="Lipzen A."/>
            <person name="Salamov A."/>
            <person name="Henrissat B."/>
            <person name="Wiebenga A."/>
            <person name="De Vries R.P."/>
            <person name="Grigoriev I.V."/>
            <person name="Mortensen U.H."/>
            <person name="Andersen M.R."/>
            <person name="Baker S.E."/>
        </authorList>
    </citation>
    <scope>NUCLEOTIDE SEQUENCE [LARGE SCALE GENOMIC DNA]</scope>
    <source>
        <strain evidence="2 3">JOP 1030-1</strain>
    </source>
</reference>
<dbReference type="STRING" id="1450539.A0A318ZP94"/>
<evidence type="ECO:0000313" key="2">
    <source>
        <dbReference type="EMBL" id="PYH45730.1"/>
    </source>
</evidence>
<dbReference type="EMBL" id="KZ821230">
    <property type="protein sequence ID" value="PYH45730.1"/>
    <property type="molecule type" value="Genomic_DNA"/>
</dbReference>
<protein>
    <submittedName>
        <fullName evidence="2">Uncharacterized protein</fullName>
    </submittedName>
</protein>
<feature type="compositionally biased region" description="Basic and acidic residues" evidence="1">
    <location>
        <begin position="261"/>
        <end position="274"/>
    </location>
</feature>
<feature type="compositionally biased region" description="Basic and acidic residues" evidence="1">
    <location>
        <begin position="684"/>
        <end position="693"/>
    </location>
</feature>
<feature type="region of interest" description="Disordered" evidence="1">
    <location>
        <begin position="492"/>
        <end position="843"/>
    </location>
</feature>
<feature type="compositionally biased region" description="Acidic residues" evidence="1">
    <location>
        <begin position="758"/>
        <end position="767"/>
    </location>
</feature>
<feature type="compositionally biased region" description="Polar residues" evidence="1">
    <location>
        <begin position="125"/>
        <end position="137"/>
    </location>
</feature>
<dbReference type="AlphaFoldDB" id="A0A318ZP94"/>
<evidence type="ECO:0000256" key="1">
    <source>
        <dbReference type="SAM" id="MobiDB-lite"/>
    </source>
</evidence>
<gene>
    <name evidence="2" type="ORF">BP01DRAFT_382350</name>
</gene>
<feature type="compositionally biased region" description="Basic and acidic residues" evidence="1">
    <location>
        <begin position="180"/>
        <end position="209"/>
    </location>
</feature>
<evidence type="ECO:0000313" key="3">
    <source>
        <dbReference type="Proteomes" id="UP000248349"/>
    </source>
</evidence>
<dbReference type="Pfam" id="PF10336">
    <property type="entry name" value="DUF2420"/>
    <property type="match status" value="1"/>
</dbReference>
<feature type="compositionally biased region" description="Polar residues" evidence="1">
    <location>
        <begin position="712"/>
        <end position="724"/>
    </location>
</feature>
<dbReference type="GeneID" id="37078596"/>
<feature type="compositionally biased region" description="Basic and acidic residues" evidence="1">
    <location>
        <begin position="545"/>
        <end position="564"/>
    </location>
</feature>
<dbReference type="Proteomes" id="UP000248349">
    <property type="component" value="Unassembled WGS sequence"/>
</dbReference>
<feature type="compositionally biased region" description="Basic and acidic residues" evidence="1">
    <location>
        <begin position="497"/>
        <end position="526"/>
    </location>
</feature>
<name>A0A318ZP94_9EURO</name>
<dbReference type="RefSeq" id="XP_025431712.1">
    <property type="nucleotide sequence ID" value="XM_025577367.1"/>
</dbReference>
<proteinExistence type="predicted"/>
<feature type="compositionally biased region" description="Acidic residues" evidence="1">
    <location>
        <begin position="102"/>
        <end position="113"/>
    </location>
</feature>
<feature type="compositionally biased region" description="Polar residues" evidence="1">
    <location>
        <begin position="215"/>
        <end position="243"/>
    </location>
</feature>
<dbReference type="OrthoDB" id="5339076at2759"/>
<feature type="compositionally biased region" description="Acidic residues" evidence="1">
    <location>
        <begin position="783"/>
        <end position="793"/>
    </location>
</feature>
<feature type="compositionally biased region" description="Polar residues" evidence="1">
    <location>
        <begin position="694"/>
        <end position="703"/>
    </location>
</feature>
<feature type="compositionally biased region" description="Polar residues" evidence="1">
    <location>
        <begin position="284"/>
        <end position="294"/>
    </location>
</feature>
<sequence>MEATLAEDKMEMASPYQGHIDDFDIDIDIMEDQVSTTDKDMMLADDFQESISEVDHDQGAARDADMTDDIAERTMADAEDAFADEGYNIEMQYGSDRVYEAEMLEDDYDEDVDAPVTDVEAQPSLEPTNDQAEQHQGPSDGKPASDGHEGSREQLYKEPNTEQEAEVLTSHQDDTQPEPENLREPAADQVEDREVEKGHIDTNEAEHGIADSARSDQQVANADQSPQVQAQESNLEAQPLTSNVEGESREEVAVEEERDLENEVEHQDGDKAEGEDVEEADANATPSQDVQQLAEQGVDVTEHEALYPVKVYYQETEISLFPPREGDSSETFFLEDESLAYGSFAKLLGACRDVLKEHVSEKEVLIMDVDALNLQLVEDSMHIDKITLSQIVDLYLRLCHNEGINEPEPLYLSLSTRLTLSAELSELLAAANEGKGLTDVLAWDSYAEAEAVSAQLYVGLDEEPYSDLPQEEEHASETKKDENAGIELSGAASISQQDHDKHDDENETEHSPQLEVKPPTDNRDNDTFEEELADKAVEAQFEAETEGHAADFEHSNEQSYHYEEQSESSATITQLPPAEIADEGHTAGESTSVVGDQPDEDQYDYHDSNGDDIDGSYAEENARLEDFDASEEADQHETGENVEEAPVNLYDGTSGVELQEADQERSLDEQDAIQLSEKSTAALESHENFERMSSHGNDASASHQDPEVDLNEVSQDGDLNTEPTLNLAEDAIGVDDNLLENSNEDHNDEEKEVSHADEFDDLGDFENETEHVPSVTASHNTEDNLEFDDDYLDLEFREELGEITNEASGKSPSQPSTKRHREPEDEVELIETPSPDAKRSRSS</sequence>